<feature type="compositionally biased region" description="Polar residues" evidence="1">
    <location>
        <begin position="26"/>
        <end position="38"/>
    </location>
</feature>
<organism evidence="3 4">
    <name type="scientific">Pseudocercospora musae</name>
    <dbReference type="NCBI Taxonomy" id="113226"/>
    <lineage>
        <taxon>Eukaryota</taxon>
        <taxon>Fungi</taxon>
        <taxon>Dikarya</taxon>
        <taxon>Ascomycota</taxon>
        <taxon>Pezizomycotina</taxon>
        <taxon>Dothideomycetes</taxon>
        <taxon>Dothideomycetidae</taxon>
        <taxon>Mycosphaerellales</taxon>
        <taxon>Mycosphaerellaceae</taxon>
        <taxon>Pseudocercospora</taxon>
    </lineage>
</organism>
<dbReference type="InterPro" id="IPR018961">
    <property type="entry name" value="DnaJ_homolog_subfam-C_membr-28"/>
</dbReference>
<proteinExistence type="predicted"/>
<feature type="compositionally biased region" description="Polar residues" evidence="1">
    <location>
        <begin position="197"/>
        <end position="208"/>
    </location>
</feature>
<evidence type="ECO:0000313" key="3">
    <source>
        <dbReference type="EMBL" id="KXT09602.1"/>
    </source>
</evidence>
<dbReference type="PANTHER" id="PTHR39394">
    <property type="entry name" value="YALI0E31793P"/>
    <property type="match status" value="1"/>
</dbReference>
<evidence type="ECO:0000259" key="2">
    <source>
        <dbReference type="Pfam" id="PF09350"/>
    </source>
</evidence>
<dbReference type="EMBL" id="LFZO01000322">
    <property type="protein sequence ID" value="KXT09602.1"/>
    <property type="molecule type" value="Genomic_DNA"/>
</dbReference>
<gene>
    <name evidence="3" type="ORF">AC579_7652</name>
</gene>
<feature type="region of interest" description="Disordered" evidence="1">
    <location>
        <begin position="156"/>
        <end position="212"/>
    </location>
</feature>
<reference evidence="3 4" key="1">
    <citation type="submission" date="2015-07" db="EMBL/GenBank/DDBJ databases">
        <title>Comparative genomics of the Sigatoka disease complex on banana suggests a link between parallel evolutionary changes in Pseudocercospora fijiensis and Pseudocercospora eumusae and increased virulence on the banana host.</title>
        <authorList>
            <person name="Chang T.-C."/>
            <person name="Salvucci A."/>
            <person name="Crous P.W."/>
            <person name="Stergiopoulos I."/>
        </authorList>
    </citation>
    <scope>NUCLEOTIDE SEQUENCE [LARGE SCALE GENOMIC DNA]</scope>
    <source>
        <strain evidence="3 4">CBS 116634</strain>
    </source>
</reference>
<feature type="compositionally biased region" description="Basic and acidic residues" evidence="1">
    <location>
        <begin position="42"/>
        <end position="59"/>
    </location>
</feature>
<dbReference type="OrthoDB" id="1922282at2759"/>
<evidence type="ECO:0000313" key="4">
    <source>
        <dbReference type="Proteomes" id="UP000073492"/>
    </source>
</evidence>
<dbReference type="AlphaFoldDB" id="A0A139I4X6"/>
<accession>A0A139I4X6</accession>
<sequence length="557" mass="62239">MLGISSSSIPSCSFCLRAVGQARRLSLTSSTRNVSDNASPPRPDENDGGNNDRLEDKPKGAMSQRLEQMSEESLETGGRAARKAVEEAGFSEELKSRLEKRLADSSFRSDNAAAFAQANMPQSAPKNARETAAARPWSGNESIEDASLRMLTDAHKPLRTVSRSPGQRGPPRQVDTGRPSSRSGTGVRLASARDQASVYSQSVEQQKGMSEEEREAFRREMKARFMPGARSVAASVQGLNSLASQRIEDAIARGQFKNLPNRGKKMERDHNADSPFINTTEYFMNKMIKKQEIVPPWIEKQQEVISTANAFRKRLRSDWKRHVSRMIASRGGNLSSQLKLAEEYAFAESLDNPSKQQIEKMNAVDDKGYMSQITISGELRSVPTNDATRLEEEIKVLEQTLEDDGSLKPIEQVTVTAEQPRLPQQAAPEPPRRPTVAPFRDPQWEQMERSYHNLAIQQLNSLTRSYNLMAPDLAKKPYFSLERELKACFADVAPQIAAAIQERAFKPKVKGVEVIGHRAGSVLDKFSMDKASQVHDEQKPQYGFKEFWRDLFAPPKT</sequence>
<dbReference type="STRING" id="113226.A0A139I4X6"/>
<feature type="region of interest" description="Disordered" evidence="1">
    <location>
        <begin position="117"/>
        <end position="142"/>
    </location>
</feature>
<protein>
    <recommendedName>
        <fullName evidence="2">DnaJ homologue subfamily C member 28 conserved domain-containing protein</fullName>
    </recommendedName>
</protein>
<keyword evidence="4" id="KW-1185">Reference proteome</keyword>
<comment type="caution">
    <text evidence="3">The sequence shown here is derived from an EMBL/GenBank/DDBJ whole genome shotgun (WGS) entry which is preliminary data.</text>
</comment>
<dbReference type="Proteomes" id="UP000073492">
    <property type="component" value="Unassembled WGS sequence"/>
</dbReference>
<dbReference type="PANTHER" id="PTHR39394:SF1">
    <property type="entry name" value="DNAJ HOMOLOGUE SUBFAMILY C MEMBER 28 CONSERVED DOMAIN-CONTAINING PROTEIN"/>
    <property type="match status" value="1"/>
</dbReference>
<feature type="region of interest" description="Disordered" evidence="1">
    <location>
        <begin position="26"/>
        <end position="94"/>
    </location>
</feature>
<dbReference type="Pfam" id="PF09350">
    <property type="entry name" value="DJC28_CD"/>
    <property type="match status" value="1"/>
</dbReference>
<feature type="domain" description="DnaJ homologue subfamily C member 28 conserved" evidence="2">
    <location>
        <begin position="242"/>
        <end position="312"/>
    </location>
</feature>
<name>A0A139I4X6_9PEZI</name>
<evidence type="ECO:0000256" key="1">
    <source>
        <dbReference type="SAM" id="MobiDB-lite"/>
    </source>
</evidence>